<dbReference type="Pfam" id="PF00248">
    <property type="entry name" value="Aldo_ket_red"/>
    <property type="match status" value="1"/>
</dbReference>
<dbReference type="GO" id="GO:0005829">
    <property type="term" value="C:cytosol"/>
    <property type="evidence" value="ECO:0007669"/>
    <property type="project" value="TreeGrafter"/>
</dbReference>
<protein>
    <submittedName>
        <fullName evidence="3">Aldo/keto reductase</fullName>
    </submittedName>
</protein>
<proteinExistence type="predicted"/>
<evidence type="ECO:0000313" key="4">
    <source>
        <dbReference type="Proteomes" id="UP000317624"/>
    </source>
</evidence>
<accession>A0A558BS44</accession>
<name>A0A558BS44_9BACT</name>
<dbReference type="RefSeq" id="WP_144850082.1">
    <property type="nucleotide sequence ID" value="NZ_VMRJ01000004.1"/>
</dbReference>
<dbReference type="CDD" id="cd19080">
    <property type="entry name" value="AKR_AKR9A_9B"/>
    <property type="match status" value="1"/>
</dbReference>
<dbReference type="Proteomes" id="UP000317624">
    <property type="component" value="Unassembled WGS sequence"/>
</dbReference>
<dbReference type="PANTHER" id="PTHR43364:SF4">
    <property type="entry name" value="NAD(P)-LINKED OXIDOREDUCTASE SUPERFAMILY PROTEIN"/>
    <property type="match status" value="1"/>
</dbReference>
<dbReference type="OrthoDB" id="9768793at2"/>
<evidence type="ECO:0000256" key="1">
    <source>
        <dbReference type="ARBA" id="ARBA00023002"/>
    </source>
</evidence>
<evidence type="ECO:0000259" key="2">
    <source>
        <dbReference type="Pfam" id="PF00248"/>
    </source>
</evidence>
<dbReference type="AlphaFoldDB" id="A0A558BS44"/>
<dbReference type="InterPro" id="IPR036812">
    <property type="entry name" value="NAD(P)_OxRdtase_dom_sf"/>
</dbReference>
<dbReference type="GO" id="GO:0016491">
    <property type="term" value="F:oxidoreductase activity"/>
    <property type="evidence" value="ECO:0007669"/>
    <property type="project" value="UniProtKB-KW"/>
</dbReference>
<dbReference type="InterPro" id="IPR050523">
    <property type="entry name" value="AKR_Detox_Biosynth"/>
</dbReference>
<dbReference type="PANTHER" id="PTHR43364">
    <property type="entry name" value="NADH-SPECIFIC METHYLGLYOXAL REDUCTASE-RELATED"/>
    <property type="match status" value="1"/>
</dbReference>
<evidence type="ECO:0000313" key="3">
    <source>
        <dbReference type="EMBL" id="TVT39328.1"/>
    </source>
</evidence>
<dbReference type="EMBL" id="VMRJ01000004">
    <property type="protein sequence ID" value="TVT39328.1"/>
    <property type="molecule type" value="Genomic_DNA"/>
</dbReference>
<organism evidence="3 4">
    <name type="scientific">Hymenobacter setariae</name>
    <dbReference type="NCBI Taxonomy" id="2594794"/>
    <lineage>
        <taxon>Bacteria</taxon>
        <taxon>Pseudomonadati</taxon>
        <taxon>Bacteroidota</taxon>
        <taxon>Cytophagia</taxon>
        <taxon>Cytophagales</taxon>
        <taxon>Hymenobacteraceae</taxon>
        <taxon>Hymenobacter</taxon>
    </lineage>
</organism>
<keyword evidence="4" id="KW-1185">Reference proteome</keyword>
<dbReference type="Gene3D" id="3.20.20.100">
    <property type="entry name" value="NADP-dependent oxidoreductase domain"/>
    <property type="match status" value="1"/>
</dbReference>
<reference evidence="3 4" key="1">
    <citation type="submission" date="2019-07" db="EMBL/GenBank/DDBJ databases">
        <title>Hymenobacter sp. straun FUR1 Genome sequencing and assembly.</title>
        <authorList>
            <person name="Chhetri G."/>
        </authorList>
    </citation>
    <scope>NUCLEOTIDE SEQUENCE [LARGE SCALE GENOMIC DNA]</scope>
    <source>
        <strain evidence="3 4">Fur1</strain>
    </source>
</reference>
<gene>
    <name evidence="3" type="ORF">FNT36_16875</name>
</gene>
<feature type="domain" description="NADP-dependent oxidoreductase" evidence="2">
    <location>
        <begin position="16"/>
        <end position="308"/>
    </location>
</feature>
<keyword evidence="1" id="KW-0560">Oxidoreductase</keyword>
<comment type="caution">
    <text evidence="3">The sequence shown here is derived from an EMBL/GenBank/DDBJ whole genome shotgun (WGS) entry which is preliminary data.</text>
</comment>
<dbReference type="SUPFAM" id="SSF51430">
    <property type="entry name" value="NAD(P)-linked oxidoreductase"/>
    <property type="match status" value="1"/>
</dbReference>
<dbReference type="InterPro" id="IPR023210">
    <property type="entry name" value="NADP_OxRdtase_dom"/>
</dbReference>
<sequence length="342" mass="36474">MNYQLFGTKTGLRVSELALGTSNFGTATSYGADPAEARRIWEGYVAAGGNFIDTSDAYQQGEAERLVGQFMGADRGDFVLASKYSRTASPTAALAQLGNHRKAMTQAVEASLRRLGTDYLDLYLVHLPDSVTPVAEIARGFEDLARAGKILYGGFSNFPAWRVAAAVTLAELRGWIPLVGVQVEFSLLQRTAERELLPMAEGLGLGVMGYSPLGGGVLTGKYRQGESGRATVVGAEVDSPRINTMLDVLLAVAQEVGAAPGQVATAWAKARGVLPIIGARTRAQLDDQLRSAQLQLSPEQLQRLDAVSAVPLGYPHELLAAQHNLLTGNRADRVSWPARPVA</sequence>